<organism evidence="1 2">
    <name type="scientific">Mucor flavus</name>
    <dbReference type="NCBI Taxonomy" id="439312"/>
    <lineage>
        <taxon>Eukaryota</taxon>
        <taxon>Fungi</taxon>
        <taxon>Fungi incertae sedis</taxon>
        <taxon>Mucoromycota</taxon>
        <taxon>Mucoromycotina</taxon>
        <taxon>Mucoromycetes</taxon>
        <taxon>Mucorales</taxon>
        <taxon>Mucorineae</taxon>
        <taxon>Mucoraceae</taxon>
        <taxon>Mucor</taxon>
    </lineage>
</organism>
<comment type="caution">
    <text evidence="1">The sequence shown here is derived from an EMBL/GenBank/DDBJ whole genome shotgun (WGS) entry which is preliminary data.</text>
</comment>
<keyword evidence="2" id="KW-1185">Reference proteome</keyword>
<protein>
    <submittedName>
        <fullName evidence="1">Uncharacterized protein</fullName>
    </submittedName>
</protein>
<evidence type="ECO:0000313" key="2">
    <source>
        <dbReference type="Proteomes" id="UP001473302"/>
    </source>
</evidence>
<name>A0ABP9ZA33_9FUNG</name>
<gene>
    <name evidence="1" type="ORF">MFLAVUS_009496</name>
</gene>
<proteinExistence type="predicted"/>
<reference evidence="1 2" key="1">
    <citation type="submission" date="2024-04" db="EMBL/GenBank/DDBJ databases">
        <title>genome sequences of Mucor flavus KT1a and Helicostylum pulchrum KT1b strains isolated from the surface of a dry-aged beef.</title>
        <authorList>
            <person name="Toyotome T."/>
            <person name="Hosono M."/>
            <person name="Torimaru M."/>
            <person name="Fukuda K."/>
            <person name="Mikami N."/>
        </authorList>
    </citation>
    <scope>NUCLEOTIDE SEQUENCE [LARGE SCALE GENOMIC DNA]</scope>
    <source>
        <strain evidence="1 2">KT1a</strain>
    </source>
</reference>
<sequence>MSHGHINGSMYKITSNKYIDNRKSDVVYLPHVCKITEPSPPITVEIQQVVDWAFIRRLNRYCLNICDMHKVMPKVIVFAIKGFSSKAFLRDFTLENGYYTFSSTMWAQTVRIYTIDSIAELVDENENLKPMAALVYFLCSQEKSIISLDLCDDEEMKKLYSLANEIFTEHITIEESASDLALDVTEKTGSQFSKILSCAESYTESPIVTPIEEEVSPDRSFVLQYLAELEAMADKKGSSTNTPFEWAKVVSGKARTTQSFEPTFVQTSVSSTDQNEFDEARMMESLESVSVQFVKHFLKGIEKNSVLIDVTDISNPMILREALQAFNSRVNVSGGYEDYCGHLPGVRKYLNRSFLKTMRVTGIPGHCTILNNGITLSDNTFVQGFTSLPADAHIVRLYLDKIPFVPLLLLKKRHGSTTFVVWTRVRVRWSQAKYRETGLKIVIIVESELRFRKDSKKYEKRLISEFIQKGKDVCDNLKRYTFHI</sequence>
<dbReference type="EMBL" id="BAABUK010000029">
    <property type="protein sequence ID" value="GAA5815977.1"/>
    <property type="molecule type" value="Genomic_DNA"/>
</dbReference>
<evidence type="ECO:0000313" key="1">
    <source>
        <dbReference type="EMBL" id="GAA5815977.1"/>
    </source>
</evidence>
<dbReference type="Proteomes" id="UP001473302">
    <property type="component" value="Unassembled WGS sequence"/>
</dbReference>
<accession>A0ABP9ZA33</accession>